<comment type="subcellular location">
    <subcellularLocation>
        <location evidence="2">Cytoplasmic vesicle membrane</location>
        <topology evidence="2">Single-pass type I membrane protein</topology>
    </subcellularLocation>
    <subcellularLocation>
        <location evidence="4">Golgi apparatus membrane</location>
        <topology evidence="4">Single-pass type I membrane protein</topology>
    </subcellularLocation>
    <subcellularLocation>
        <location evidence="1">Mitochondrion membrane</location>
        <topology evidence="1">Single-pass membrane protein</topology>
    </subcellularLocation>
    <subcellularLocation>
        <location evidence="3">Preautophagosomal structure membrane</location>
        <topology evidence="3">Single-pass type I membrane protein</topology>
    </subcellularLocation>
</comment>
<evidence type="ECO:0000256" key="15">
    <source>
        <dbReference type="ARBA" id="ARBA00023136"/>
    </source>
</evidence>
<keyword evidence="12" id="KW-0072">Autophagy</keyword>
<evidence type="ECO:0000256" key="17">
    <source>
        <dbReference type="ARBA" id="ARBA00023329"/>
    </source>
</evidence>
<keyword evidence="23" id="KW-1185">Reference proteome</keyword>
<dbReference type="PANTHER" id="PTHR15071:SF0">
    <property type="entry name" value="MANNOSE 6-PHOSPHATE RECEPTOR-LIKE PROTEIN 1"/>
    <property type="match status" value="1"/>
</dbReference>
<comment type="similarity">
    <text evidence="5">Belongs to the ATG27 family.</text>
</comment>
<dbReference type="InterPro" id="IPR018939">
    <property type="entry name" value="Autophagy-rel_prot_27"/>
</dbReference>
<evidence type="ECO:0000256" key="2">
    <source>
        <dbReference type="ARBA" id="ARBA00004358"/>
    </source>
</evidence>
<dbReference type="Gene3D" id="2.70.130.10">
    <property type="entry name" value="Mannose-6-phosphate receptor binding domain"/>
    <property type="match status" value="1"/>
</dbReference>
<dbReference type="STRING" id="765915.A0A1Y2HB52"/>
<feature type="signal peptide" evidence="20">
    <location>
        <begin position="1"/>
        <end position="33"/>
    </location>
</feature>
<organism evidence="22 23">
    <name type="scientific">Catenaria anguillulae PL171</name>
    <dbReference type="NCBI Taxonomy" id="765915"/>
    <lineage>
        <taxon>Eukaryota</taxon>
        <taxon>Fungi</taxon>
        <taxon>Fungi incertae sedis</taxon>
        <taxon>Blastocladiomycota</taxon>
        <taxon>Blastocladiomycetes</taxon>
        <taxon>Blastocladiales</taxon>
        <taxon>Catenariaceae</taxon>
        <taxon>Catenaria</taxon>
    </lineage>
</organism>
<dbReference type="GO" id="GO:0015031">
    <property type="term" value="P:protein transport"/>
    <property type="evidence" value="ECO:0007669"/>
    <property type="project" value="UniProtKB-KW"/>
</dbReference>
<protein>
    <recommendedName>
        <fullName evidence="6">Autophagy-related protein 27</fullName>
    </recommendedName>
</protein>
<keyword evidence="16" id="KW-1015">Disulfide bond</keyword>
<comment type="caution">
    <text evidence="22">The sequence shown here is derived from an EMBL/GenBank/DDBJ whole genome shotgun (WGS) entry which is preliminary data.</text>
</comment>
<evidence type="ECO:0000256" key="7">
    <source>
        <dbReference type="ARBA" id="ARBA00022448"/>
    </source>
</evidence>
<feature type="region of interest" description="Disordered" evidence="18">
    <location>
        <begin position="196"/>
        <end position="219"/>
    </location>
</feature>
<dbReference type="GO" id="GO:0034045">
    <property type="term" value="C:phagophore assembly site membrane"/>
    <property type="evidence" value="ECO:0007669"/>
    <property type="project" value="UniProtKB-SubCell"/>
</dbReference>
<reference evidence="22 23" key="1">
    <citation type="submission" date="2016-07" db="EMBL/GenBank/DDBJ databases">
        <title>Pervasive Adenine N6-methylation of Active Genes in Fungi.</title>
        <authorList>
            <consortium name="DOE Joint Genome Institute"/>
            <person name="Mondo S.J."/>
            <person name="Dannebaum R.O."/>
            <person name="Kuo R.C."/>
            <person name="Labutti K."/>
            <person name="Haridas S."/>
            <person name="Kuo A."/>
            <person name="Salamov A."/>
            <person name="Ahrendt S.R."/>
            <person name="Lipzen A."/>
            <person name="Sullivan W."/>
            <person name="Andreopoulos W.B."/>
            <person name="Clum A."/>
            <person name="Lindquist E."/>
            <person name="Daum C."/>
            <person name="Ramamoorthy G.K."/>
            <person name="Gryganskyi A."/>
            <person name="Culley D."/>
            <person name="Magnuson J.K."/>
            <person name="James T.Y."/>
            <person name="O'Malley M.A."/>
            <person name="Stajich J.E."/>
            <person name="Spatafora J.W."/>
            <person name="Visel A."/>
            <person name="Grigoriev I.V."/>
        </authorList>
    </citation>
    <scope>NUCLEOTIDE SEQUENCE [LARGE SCALE GENOMIC DNA]</scope>
    <source>
        <strain evidence="22 23">PL171</strain>
    </source>
</reference>
<gene>
    <name evidence="22" type="ORF">BCR44DRAFT_1503105</name>
</gene>
<evidence type="ECO:0000256" key="13">
    <source>
        <dbReference type="ARBA" id="ARBA00023034"/>
    </source>
</evidence>
<dbReference type="InterPro" id="IPR009011">
    <property type="entry name" value="Man6P_isomerase_rcpt-bd_dom_sf"/>
</dbReference>
<dbReference type="OrthoDB" id="29460at2759"/>
<evidence type="ECO:0000256" key="14">
    <source>
        <dbReference type="ARBA" id="ARBA00023128"/>
    </source>
</evidence>
<evidence type="ECO:0000256" key="12">
    <source>
        <dbReference type="ARBA" id="ARBA00023006"/>
    </source>
</evidence>
<dbReference type="EMBL" id="MCFL01000066">
    <property type="protein sequence ID" value="ORZ31161.1"/>
    <property type="molecule type" value="Genomic_DNA"/>
</dbReference>
<dbReference type="Proteomes" id="UP000193411">
    <property type="component" value="Unassembled WGS sequence"/>
</dbReference>
<keyword evidence="7" id="KW-0813">Transport</keyword>
<evidence type="ECO:0000256" key="4">
    <source>
        <dbReference type="ARBA" id="ARBA00004614"/>
    </source>
</evidence>
<evidence type="ECO:0000256" key="20">
    <source>
        <dbReference type="SAM" id="SignalP"/>
    </source>
</evidence>
<feature type="domain" description="MRH" evidence="21">
    <location>
        <begin position="35"/>
        <end position="195"/>
    </location>
</feature>
<dbReference type="AlphaFoldDB" id="A0A1Y2HB52"/>
<feature type="transmembrane region" description="Helical" evidence="19">
    <location>
        <begin position="225"/>
        <end position="246"/>
    </location>
</feature>
<dbReference type="GO" id="GO:0010008">
    <property type="term" value="C:endosome membrane"/>
    <property type="evidence" value="ECO:0007669"/>
    <property type="project" value="UniProtKB-SubCell"/>
</dbReference>
<dbReference type="InterPro" id="IPR044865">
    <property type="entry name" value="MRH_dom"/>
</dbReference>
<keyword evidence="15 19" id="KW-0472">Membrane</keyword>
<evidence type="ECO:0000256" key="9">
    <source>
        <dbReference type="ARBA" id="ARBA00022729"/>
    </source>
</evidence>
<keyword evidence="14" id="KW-0496">Mitochondrion</keyword>
<evidence type="ECO:0000256" key="11">
    <source>
        <dbReference type="ARBA" id="ARBA00022989"/>
    </source>
</evidence>
<dbReference type="PANTHER" id="PTHR15071">
    <property type="entry name" value="MANNOSE-6-PHOSPHATE RECEPTOR FAMILY MEMBER"/>
    <property type="match status" value="1"/>
</dbReference>
<evidence type="ECO:0000313" key="22">
    <source>
        <dbReference type="EMBL" id="ORZ31161.1"/>
    </source>
</evidence>
<evidence type="ECO:0000256" key="3">
    <source>
        <dbReference type="ARBA" id="ARBA00004472"/>
    </source>
</evidence>
<dbReference type="GO" id="GO:0006914">
    <property type="term" value="P:autophagy"/>
    <property type="evidence" value="ECO:0007669"/>
    <property type="project" value="UniProtKB-KW"/>
</dbReference>
<evidence type="ECO:0000256" key="6">
    <source>
        <dbReference type="ARBA" id="ARBA00013776"/>
    </source>
</evidence>
<evidence type="ECO:0000256" key="10">
    <source>
        <dbReference type="ARBA" id="ARBA00022927"/>
    </source>
</evidence>
<feature type="compositionally biased region" description="Gly residues" evidence="18">
    <location>
        <begin position="199"/>
        <end position="211"/>
    </location>
</feature>
<evidence type="ECO:0000313" key="23">
    <source>
        <dbReference type="Proteomes" id="UP000193411"/>
    </source>
</evidence>
<sequence length="293" mass="31482">MPIPTPSRRQAPRTMTLVAALIFLSLVPLHASAAFNCADVQFNDRKFDISSIFTNDLEFVKTVDTPPSTTLVAYRVNPCRKLTPSKDVAAADTCSADTWACLVKTVKRDTTTLVAEVIGLVKGDTPLPKLTFNPGSQADDGSLLTLTYTGKRPDDRAFETVLRLECAKQGGSLELQEDSEVKAVFKVRSAAACPVAPGSGSGGNNNGGGKPADGNKPEEKSGGGFGSFLTIVFTCFVVYMLVGTLYRKFVLKVTGPDAIPHYDFWVELPGMIVELFHAIKNKVTGGQRGYIQV</sequence>
<dbReference type="Pfam" id="PF09451">
    <property type="entry name" value="ATG27"/>
    <property type="match status" value="1"/>
</dbReference>
<keyword evidence="17" id="KW-0968">Cytoplasmic vesicle</keyword>
<evidence type="ECO:0000256" key="16">
    <source>
        <dbReference type="ARBA" id="ARBA00023157"/>
    </source>
</evidence>
<dbReference type="GO" id="GO:0000139">
    <property type="term" value="C:Golgi membrane"/>
    <property type="evidence" value="ECO:0007669"/>
    <property type="project" value="UniProtKB-SubCell"/>
</dbReference>
<keyword evidence="8 19" id="KW-0812">Transmembrane</keyword>
<evidence type="ECO:0000256" key="1">
    <source>
        <dbReference type="ARBA" id="ARBA00004304"/>
    </source>
</evidence>
<evidence type="ECO:0000256" key="19">
    <source>
        <dbReference type="SAM" id="Phobius"/>
    </source>
</evidence>
<evidence type="ECO:0000256" key="8">
    <source>
        <dbReference type="ARBA" id="ARBA00022692"/>
    </source>
</evidence>
<keyword evidence="10" id="KW-0653">Protein transport</keyword>
<proteinExistence type="inferred from homology"/>
<keyword evidence="13" id="KW-0333">Golgi apparatus</keyword>
<keyword evidence="11 19" id="KW-1133">Transmembrane helix</keyword>
<accession>A0A1Y2HB52</accession>
<dbReference type="GO" id="GO:0031966">
    <property type="term" value="C:mitochondrial membrane"/>
    <property type="evidence" value="ECO:0007669"/>
    <property type="project" value="UniProtKB-SubCell"/>
</dbReference>
<evidence type="ECO:0000256" key="5">
    <source>
        <dbReference type="ARBA" id="ARBA00005363"/>
    </source>
</evidence>
<name>A0A1Y2HB52_9FUNG</name>
<evidence type="ECO:0000256" key="18">
    <source>
        <dbReference type="SAM" id="MobiDB-lite"/>
    </source>
</evidence>
<dbReference type="SUPFAM" id="SSF50911">
    <property type="entry name" value="Mannose 6-phosphate receptor domain"/>
    <property type="match status" value="1"/>
</dbReference>
<dbReference type="PROSITE" id="PS51914">
    <property type="entry name" value="MRH"/>
    <property type="match status" value="1"/>
</dbReference>
<feature type="chain" id="PRO_5012395395" description="Autophagy-related protein 27" evidence="20">
    <location>
        <begin position="34"/>
        <end position="293"/>
    </location>
</feature>
<keyword evidence="9 20" id="KW-0732">Signal</keyword>
<evidence type="ECO:0000259" key="21">
    <source>
        <dbReference type="PROSITE" id="PS51914"/>
    </source>
</evidence>